<keyword evidence="2" id="KW-1185">Reference proteome</keyword>
<accession>A0ABX8D483</accession>
<dbReference type="Proteomes" id="UP000677804">
    <property type="component" value="Chromosome"/>
</dbReference>
<name>A0ABX8D483_9CELL</name>
<reference evidence="1 2" key="1">
    <citation type="submission" date="2021-05" db="EMBL/GenBank/DDBJ databases">
        <title>Novel species in genus Cellulomonas.</title>
        <authorList>
            <person name="Zhang G."/>
        </authorList>
    </citation>
    <scope>NUCLEOTIDE SEQUENCE [LARGE SCALE GENOMIC DNA]</scope>
    <source>
        <strain evidence="2">zg-ZUI222</strain>
    </source>
</reference>
<protein>
    <submittedName>
        <fullName evidence="1">Uncharacterized protein</fullName>
    </submittedName>
</protein>
<organism evidence="1 2">
    <name type="scientific">Cellulomonas wangleii</name>
    <dbReference type="NCBI Taxonomy" id="2816956"/>
    <lineage>
        <taxon>Bacteria</taxon>
        <taxon>Bacillati</taxon>
        <taxon>Actinomycetota</taxon>
        <taxon>Actinomycetes</taxon>
        <taxon>Micrococcales</taxon>
        <taxon>Cellulomonadaceae</taxon>
        <taxon>Cellulomonas</taxon>
    </lineage>
</organism>
<evidence type="ECO:0000313" key="2">
    <source>
        <dbReference type="Proteomes" id="UP000677804"/>
    </source>
</evidence>
<evidence type="ECO:0000313" key="1">
    <source>
        <dbReference type="EMBL" id="QVI62271.1"/>
    </source>
</evidence>
<gene>
    <name evidence="1" type="ORF">KG103_18000</name>
</gene>
<dbReference type="RefSeq" id="WP_207339938.1">
    <property type="nucleotide sequence ID" value="NZ_CP074405.1"/>
</dbReference>
<dbReference type="EMBL" id="CP074405">
    <property type="protein sequence ID" value="QVI62271.1"/>
    <property type="molecule type" value="Genomic_DNA"/>
</dbReference>
<sequence length="130" mass="13630">MSGMGKCPPSSDVWMLGATVQSDRPTTWLSRRTSGATAIAALLAMGWSVAPPAAALPAEQPAEFHADVPAPSLGLSEEAFTDSGVRVAARTDPSFEVYACLEEPTEPPEGWPYDFAEKGMISAELSVTSS</sequence>
<proteinExistence type="predicted"/>